<dbReference type="SFLD" id="SFLDG01136">
    <property type="entry name" value="C1.6:_Phosphoserine_Phosphatas"/>
    <property type="match status" value="1"/>
</dbReference>
<dbReference type="GO" id="GO:0046872">
    <property type="term" value="F:metal ion binding"/>
    <property type="evidence" value="ECO:0007669"/>
    <property type="project" value="UniProtKB-KW"/>
</dbReference>
<dbReference type="InterPro" id="IPR023214">
    <property type="entry name" value="HAD_sf"/>
</dbReference>
<dbReference type="GO" id="GO:0008781">
    <property type="term" value="F:N-acylneuraminate cytidylyltransferase activity"/>
    <property type="evidence" value="ECO:0007669"/>
    <property type="project" value="TreeGrafter"/>
</dbReference>
<dbReference type="PIRSF" id="PIRSF006118">
    <property type="entry name" value="KDO8-P_Ptase"/>
    <property type="match status" value="1"/>
</dbReference>
<dbReference type="NCBIfam" id="TIGR01670">
    <property type="entry name" value="KdsC-phosphatas"/>
    <property type="match status" value="1"/>
</dbReference>
<dbReference type="EMBL" id="DVMS01000172">
    <property type="protein sequence ID" value="HIU39215.1"/>
    <property type="molecule type" value="Genomic_DNA"/>
</dbReference>
<dbReference type="Proteomes" id="UP000824076">
    <property type="component" value="Unassembled WGS sequence"/>
</dbReference>
<comment type="cofactor">
    <cofactor evidence="1 7">
        <name>Mg(2+)</name>
        <dbReference type="ChEBI" id="CHEBI:18420"/>
    </cofactor>
</comment>
<evidence type="ECO:0000313" key="8">
    <source>
        <dbReference type="EMBL" id="HIU39215.1"/>
    </source>
</evidence>
<evidence type="ECO:0000256" key="5">
    <source>
        <dbReference type="ARBA" id="ARBA00022801"/>
    </source>
</evidence>
<comment type="subunit">
    <text evidence="3">Homotetramer.</text>
</comment>
<feature type="binding site" evidence="7">
    <location>
        <position position="19"/>
    </location>
    <ligand>
        <name>substrate</name>
    </ligand>
</feature>
<dbReference type="FunFam" id="3.40.50.1000:FF:000029">
    <property type="entry name" value="3-deoxy-D-manno-octulosonate 8-phosphate phosphatase KdsC"/>
    <property type="match status" value="1"/>
</dbReference>
<feature type="binding site" evidence="7">
    <location>
        <position position="110"/>
    </location>
    <ligand>
        <name>Mg(2+)</name>
        <dbReference type="ChEBI" id="CHEBI:18420"/>
    </ligand>
</feature>
<keyword evidence="4 7" id="KW-0479">Metal-binding</keyword>
<dbReference type="SFLD" id="SFLDG01138">
    <property type="entry name" value="C1.6.2:_Deoxy-d-mannose-octulo"/>
    <property type="match status" value="1"/>
</dbReference>
<dbReference type="PANTHER" id="PTHR21485:SF3">
    <property type="entry name" value="N-ACYLNEURAMINATE CYTIDYLYLTRANSFERASE"/>
    <property type="match status" value="1"/>
</dbReference>
<evidence type="ECO:0000256" key="2">
    <source>
        <dbReference type="ARBA" id="ARBA00005893"/>
    </source>
</evidence>
<dbReference type="GO" id="GO:0016788">
    <property type="term" value="F:hydrolase activity, acting on ester bonds"/>
    <property type="evidence" value="ECO:0007669"/>
    <property type="project" value="InterPro"/>
</dbReference>
<proteinExistence type="inferred from homology"/>
<reference evidence="8" key="2">
    <citation type="journal article" date="2021" name="PeerJ">
        <title>Extensive microbial diversity within the chicken gut microbiome revealed by metagenomics and culture.</title>
        <authorList>
            <person name="Gilroy R."/>
            <person name="Ravi A."/>
            <person name="Getino M."/>
            <person name="Pursley I."/>
            <person name="Horton D.L."/>
            <person name="Alikhan N.F."/>
            <person name="Baker D."/>
            <person name="Gharbi K."/>
            <person name="Hall N."/>
            <person name="Watson M."/>
            <person name="Adriaenssens E.M."/>
            <person name="Foster-Nyarko E."/>
            <person name="Jarju S."/>
            <person name="Secka A."/>
            <person name="Antonio M."/>
            <person name="Oren A."/>
            <person name="Chaudhuri R.R."/>
            <person name="La Ragione R."/>
            <person name="Hildebrand F."/>
            <person name="Pallen M.J."/>
        </authorList>
    </citation>
    <scope>NUCLEOTIDE SEQUENCE</scope>
    <source>
        <strain evidence="8">17073</strain>
    </source>
</reference>
<dbReference type="CDD" id="cd01630">
    <property type="entry name" value="HAD_KDO-like"/>
    <property type="match status" value="1"/>
</dbReference>
<reference evidence="8" key="1">
    <citation type="submission" date="2020-10" db="EMBL/GenBank/DDBJ databases">
        <authorList>
            <person name="Gilroy R."/>
        </authorList>
    </citation>
    <scope>NUCLEOTIDE SEQUENCE</scope>
    <source>
        <strain evidence="8">17073</strain>
    </source>
</reference>
<dbReference type="SFLD" id="SFLDS00003">
    <property type="entry name" value="Haloacid_Dehalogenase"/>
    <property type="match status" value="1"/>
</dbReference>
<evidence type="ECO:0000313" key="9">
    <source>
        <dbReference type="Proteomes" id="UP000824076"/>
    </source>
</evidence>
<dbReference type="InterPro" id="IPR010023">
    <property type="entry name" value="KdsC_fam"/>
</dbReference>
<organism evidence="8 9">
    <name type="scientific">Candidatus Limisoma intestinavium</name>
    <dbReference type="NCBI Taxonomy" id="2840856"/>
    <lineage>
        <taxon>Bacteria</taxon>
        <taxon>Pseudomonadati</taxon>
        <taxon>Bacteroidota</taxon>
        <taxon>Bacteroidia</taxon>
        <taxon>Bacteroidales</taxon>
        <taxon>Candidatus Limisoma</taxon>
    </lineage>
</organism>
<evidence type="ECO:0000256" key="1">
    <source>
        <dbReference type="ARBA" id="ARBA00001946"/>
    </source>
</evidence>
<dbReference type="AlphaFoldDB" id="A0A9D1IKE0"/>
<feature type="binding site" evidence="7">
    <location>
        <position position="17"/>
    </location>
    <ligand>
        <name>Mg(2+)</name>
        <dbReference type="ChEBI" id="CHEBI:18420"/>
    </ligand>
</feature>
<evidence type="ECO:0000256" key="6">
    <source>
        <dbReference type="ARBA" id="ARBA00022842"/>
    </source>
</evidence>
<evidence type="ECO:0000256" key="4">
    <source>
        <dbReference type="ARBA" id="ARBA00022723"/>
    </source>
</evidence>
<protein>
    <submittedName>
        <fullName evidence="8">HAD-IIIA family hydrolase</fullName>
    </submittedName>
</protein>
<evidence type="ECO:0000256" key="3">
    <source>
        <dbReference type="ARBA" id="ARBA00011881"/>
    </source>
</evidence>
<dbReference type="InterPro" id="IPR050793">
    <property type="entry name" value="CMP-NeuNAc_synthase"/>
</dbReference>
<evidence type="ECO:0000256" key="7">
    <source>
        <dbReference type="PIRSR" id="PIRSR006118-2"/>
    </source>
</evidence>
<dbReference type="SUPFAM" id="SSF56784">
    <property type="entry name" value="HAD-like"/>
    <property type="match status" value="1"/>
</dbReference>
<dbReference type="InterPro" id="IPR036412">
    <property type="entry name" value="HAD-like_sf"/>
</dbReference>
<comment type="caution">
    <text evidence="8">The sequence shown here is derived from an EMBL/GenBank/DDBJ whole genome shotgun (WGS) entry which is preliminary data.</text>
</comment>
<sequence>MSGIPYDLTHIKAFAFDVDGVLSASSIPLHPSGEPMRVVNIKDGYAIQLAIKLGYPVAIITGGDTAAVRKRFEGLGVVDLYMKASVKISIYDEWLAKRHLTDAQVAFMGDDIPDMEVMRRVGLPCAPADACADILNEAKYVSPYKGGEGCARDLIEQVLRANGDWMKDKRAFGW</sequence>
<keyword evidence="6 7" id="KW-0460">Magnesium</keyword>
<dbReference type="PANTHER" id="PTHR21485">
    <property type="entry name" value="HAD SUPERFAMILY MEMBERS CMAS AND KDSC"/>
    <property type="match status" value="1"/>
</dbReference>
<comment type="similarity">
    <text evidence="2">Belongs to the KdsC family.</text>
</comment>
<name>A0A9D1IKE0_9BACT</name>
<accession>A0A9D1IKE0</accession>
<gene>
    <name evidence="8" type="ORF">IAD18_06080</name>
</gene>
<dbReference type="Gene3D" id="3.40.50.1000">
    <property type="entry name" value="HAD superfamily/HAD-like"/>
    <property type="match status" value="1"/>
</dbReference>
<keyword evidence="5 8" id="KW-0378">Hydrolase</keyword>